<dbReference type="AlphaFoldDB" id="A0A6I3SGL6"/>
<evidence type="ECO:0000313" key="2">
    <source>
        <dbReference type="Proteomes" id="UP000430670"/>
    </source>
</evidence>
<dbReference type="SUPFAM" id="SSF56059">
    <property type="entry name" value="Glutathione synthetase ATP-binding domain-like"/>
    <property type="match status" value="1"/>
</dbReference>
<dbReference type="Proteomes" id="UP000430670">
    <property type="component" value="Unassembled WGS sequence"/>
</dbReference>
<evidence type="ECO:0008006" key="3">
    <source>
        <dbReference type="Google" id="ProtNLM"/>
    </source>
</evidence>
<comment type="caution">
    <text evidence="1">The sequence shown here is derived from an EMBL/GenBank/DDBJ whole genome shotgun (WGS) entry which is preliminary data.</text>
</comment>
<protein>
    <recommendedName>
        <fullName evidence="3">YheC/D like ATP-grasp</fullName>
    </recommendedName>
</protein>
<dbReference type="Pfam" id="PF14398">
    <property type="entry name" value="ATPgrasp_YheCD"/>
    <property type="match status" value="1"/>
</dbReference>
<keyword evidence="2" id="KW-1185">Reference proteome</keyword>
<sequence length="369" mass="42773">MLLGPRVGVIAWGTKSSKAPFGRWSYSIAEVVNALRQRGINAGAVSIQDLSQGQKISFWRQGTDRLWHAEKQPVPDIFYNRILSRRREQSPTVQKTLRSLQEQGKILFNPGYLSKELVYNSLVDSDVCSYLPETLLQPSPEQVAETVPQWKTIYLKPLNSCAGKGIYRLHKGNGRWQVIGIRNKRPINFSFQDDRTLCLWMEKLFRRKKYLAQQGILLDRYRNRPYDFRVLVQKNEAGEWTFVNTGIRLAGRGQVVTHRPNGGQIVFPEKMFNRRFGPHKWKPFVKEISQMSVSAAKVLEERHGGTFGILTLDVGWQSKEKKLWILEINSKPGRFDEPHIQRKSYDLLAAYLRHLWVQRGMKDENIHSL</sequence>
<name>A0A6I3SGL6_HELMO</name>
<reference evidence="1 2" key="1">
    <citation type="submission" date="2019-11" db="EMBL/GenBank/DDBJ databases">
        <title>Whole-genome sequence of a the green, strictly anaerobic photosynthetic bacterium Heliobacillus mobilis DSM 6151.</title>
        <authorList>
            <person name="Kyndt J.A."/>
            <person name="Meyer T.E."/>
        </authorList>
    </citation>
    <scope>NUCLEOTIDE SEQUENCE [LARGE SCALE GENOMIC DNA]</scope>
    <source>
        <strain evidence="1 2">DSM 6151</strain>
    </source>
</reference>
<organism evidence="1 2">
    <name type="scientific">Heliobacterium mobile</name>
    <name type="common">Heliobacillus mobilis</name>
    <dbReference type="NCBI Taxonomy" id="28064"/>
    <lineage>
        <taxon>Bacteria</taxon>
        <taxon>Bacillati</taxon>
        <taxon>Bacillota</taxon>
        <taxon>Clostridia</taxon>
        <taxon>Eubacteriales</taxon>
        <taxon>Heliobacteriaceae</taxon>
        <taxon>Heliobacterium</taxon>
    </lineage>
</organism>
<gene>
    <name evidence="1" type="ORF">GJ688_03085</name>
</gene>
<accession>A0A6I3SGL6</accession>
<dbReference type="OrthoDB" id="7869153at2"/>
<evidence type="ECO:0000313" key="1">
    <source>
        <dbReference type="EMBL" id="MTV47962.1"/>
    </source>
</evidence>
<proteinExistence type="predicted"/>
<dbReference type="EMBL" id="WNKU01000002">
    <property type="protein sequence ID" value="MTV47962.1"/>
    <property type="molecule type" value="Genomic_DNA"/>
</dbReference>
<dbReference type="InterPro" id="IPR026838">
    <property type="entry name" value="YheC/D"/>
</dbReference>